<comment type="caution">
    <text evidence="1">The sequence shown here is derived from an EMBL/GenBank/DDBJ whole genome shotgun (WGS) entry which is preliminary data.</text>
</comment>
<evidence type="ECO:0000313" key="2">
    <source>
        <dbReference type="Proteomes" id="UP000038009"/>
    </source>
</evidence>
<accession>A0A0N1PE19</accession>
<dbReference type="OMA" id="CGDAREC"/>
<sequence>MKAVLQVGPAQFVVDGATFHLLCEDIIQTLKSLMTIDESDISLTLNTDALERCFADDAQRLAAAGVPLPRSLAGANEEIVRSDEKHMQSPPPRRLCMSCAVPKPMNIFSSDSFDAAEAVVQEMLARVLDQRLQLEKCVQGTASREVELQELGRGGSSGGSRCAALLPQRAVPLPLLRLGTYLSTSVNMLPDYDAQGRRRCNSSSVIGTSSNPL</sequence>
<evidence type="ECO:0000313" key="1">
    <source>
        <dbReference type="EMBL" id="KPI89551.1"/>
    </source>
</evidence>
<organism evidence="1 2">
    <name type="scientific">Leptomonas seymouri</name>
    <dbReference type="NCBI Taxonomy" id="5684"/>
    <lineage>
        <taxon>Eukaryota</taxon>
        <taxon>Discoba</taxon>
        <taxon>Euglenozoa</taxon>
        <taxon>Kinetoplastea</taxon>
        <taxon>Metakinetoplastina</taxon>
        <taxon>Trypanosomatida</taxon>
        <taxon>Trypanosomatidae</taxon>
        <taxon>Leishmaniinae</taxon>
        <taxon>Leptomonas</taxon>
    </lineage>
</organism>
<protein>
    <submittedName>
        <fullName evidence="1">Uncharacterized protein</fullName>
    </submittedName>
</protein>
<proteinExistence type="predicted"/>
<dbReference type="VEuPathDB" id="TriTrypDB:Lsey_0021_0200"/>
<dbReference type="Proteomes" id="UP000038009">
    <property type="component" value="Unassembled WGS sequence"/>
</dbReference>
<dbReference type="OrthoDB" id="264635at2759"/>
<dbReference type="AlphaFoldDB" id="A0A0N1PE19"/>
<gene>
    <name evidence="1" type="ORF">ABL78_1319</name>
</gene>
<name>A0A0N1PE19_LEPSE</name>
<keyword evidence="2" id="KW-1185">Reference proteome</keyword>
<dbReference type="EMBL" id="LJSK01000021">
    <property type="protein sequence ID" value="KPI89551.1"/>
    <property type="molecule type" value="Genomic_DNA"/>
</dbReference>
<reference evidence="1 2" key="1">
    <citation type="journal article" date="2015" name="PLoS Pathog.">
        <title>Leptomonas seymouri: Adaptations to the Dixenous Life Cycle Analyzed by Genome Sequencing, Transcriptome Profiling and Co-infection with Leishmania donovani.</title>
        <authorList>
            <person name="Kraeva N."/>
            <person name="Butenko A."/>
            <person name="Hlavacova J."/>
            <person name="Kostygov A."/>
            <person name="Myskova J."/>
            <person name="Grybchuk D."/>
            <person name="Lestinova T."/>
            <person name="Votypka J."/>
            <person name="Volf P."/>
            <person name="Opperdoes F."/>
            <person name="Flegontov P."/>
            <person name="Lukes J."/>
            <person name="Yurchenko V."/>
        </authorList>
    </citation>
    <scope>NUCLEOTIDE SEQUENCE [LARGE SCALE GENOMIC DNA]</scope>
    <source>
        <strain evidence="1 2">ATCC 30220</strain>
    </source>
</reference>